<reference evidence="1 2" key="1">
    <citation type="submission" date="2019-04" db="EMBL/GenBank/DDBJ databases">
        <authorList>
            <person name="Schori C."/>
            <person name="Ahrens C."/>
        </authorList>
    </citation>
    <scope>NUCLEOTIDE SEQUENCE [LARGE SCALE GENOMIC DNA]</scope>
    <source>
        <strain evidence="1 2">DSM 2950</strain>
    </source>
</reference>
<name>A0A7G5MSQ0_9FIRM</name>
<proteinExistence type="predicted"/>
<gene>
    <name evidence="1" type="ORF">E5259_08585</name>
</gene>
<dbReference type="Proteomes" id="UP000515789">
    <property type="component" value="Chromosome"/>
</dbReference>
<sequence length="62" mass="7116">MKNNEGYPDPTASKAIHEADKLPKHIMDVVHTLKLVAGMVGLRIKSVELEDRKSGKRYTWRR</sequence>
<dbReference type="GeneID" id="75055700"/>
<dbReference type="RefSeq" id="WP_018598246.1">
    <property type="nucleotide sequence ID" value="NZ_CABLBP010000009.1"/>
</dbReference>
<protein>
    <submittedName>
        <fullName evidence="1">Uncharacterized protein</fullName>
    </submittedName>
</protein>
<accession>A0A7G5MSQ0</accession>
<organism evidence="1 2">
    <name type="scientific">Blautia producta</name>
    <dbReference type="NCBI Taxonomy" id="33035"/>
    <lineage>
        <taxon>Bacteria</taxon>
        <taxon>Bacillati</taxon>
        <taxon>Bacillota</taxon>
        <taxon>Clostridia</taxon>
        <taxon>Lachnospirales</taxon>
        <taxon>Lachnospiraceae</taxon>
        <taxon>Blautia</taxon>
    </lineage>
</organism>
<evidence type="ECO:0000313" key="2">
    <source>
        <dbReference type="Proteomes" id="UP000515789"/>
    </source>
</evidence>
<evidence type="ECO:0000313" key="1">
    <source>
        <dbReference type="EMBL" id="QMW77643.1"/>
    </source>
</evidence>
<dbReference type="EMBL" id="CP039126">
    <property type="protein sequence ID" value="QMW77643.1"/>
    <property type="molecule type" value="Genomic_DNA"/>
</dbReference>
<dbReference type="AlphaFoldDB" id="A0A7G5MSQ0"/>